<dbReference type="EMBL" id="JAGTJR010000004">
    <property type="protein sequence ID" value="KAH7061507.1"/>
    <property type="molecule type" value="Genomic_DNA"/>
</dbReference>
<gene>
    <name evidence="2" type="ORF">B0J12DRAFT_298103</name>
</gene>
<reference evidence="2 3" key="1">
    <citation type="journal article" date="2021" name="Nat. Commun.">
        <title>Genetic determinants of endophytism in the Arabidopsis root mycobiome.</title>
        <authorList>
            <person name="Mesny F."/>
            <person name="Miyauchi S."/>
            <person name="Thiergart T."/>
            <person name="Pickel B."/>
            <person name="Atanasova L."/>
            <person name="Karlsson M."/>
            <person name="Huettel B."/>
            <person name="Barry K.W."/>
            <person name="Haridas S."/>
            <person name="Chen C."/>
            <person name="Bauer D."/>
            <person name="Andreopoulos W."/>
            <person name="Pangilinan J."/>
            <person name="LaButti K."/>
            <person name="Riley R."/>
            <person name="Lipzen A."/>
            <person name="Clum A."/>
            <person name="Drula E."/>
            <person name="Henrissat B."/>
            <person name="Kohler A."/>
            <person name="Grigoriev I.V."/>
            <person name="Martin F.M."/>
            <person name="Hacquard S."/>
        </authorList>
    </citation>
    <scope>NUCLEOTIDE SEQUENCE [LARGE SCALE GENOMIC DNA]</scope>
    <source>
        <strain evidence="2 3">MPI-SDFR-AT-0080</strain>
    </source>
</reference>
<evidence type="ECO:0000313" key="2">
    <source>
        <dbReference type="EMBL" id="KAH7061507.1"/>
    </source>
</evidence>
<keyword evidence="3" id="KW-1185">Reference proteome</keyword>
<proteinExistence type="predicted"/>
<organism evidence="2 3">
    <name type="scientific">Macrophomina phaseolina</name>
    <dbReference type="NCBI Taxonomy" id="35725"/>
    <lineage>
        <taxon>Eukaryota</taxon>
        <taxon>Fungi</taxon>
        <taxon>Dikarya</taxon>
        <taxon>Ascomycota</taxon>
        <taxon>Pezizomycotina</taxon>
        <taxon>Dothideomycetes</taxon>
        <taxon>Dothideomycetes incertae sedis</taxon>
        <taxon>Botryosphaeriales</taxon>
        <taxon>Botryosphaeriaceae</taxon>
        <taxon>Macrophomina</taxon>
    </lineage>
</organism>
<sequence>MRLRGQWGDKRGQDQCRRHRYIRLRRSQARDRGLGGGKKRKERGDMGSAGWGGWHRGIPWDRLHKCRPRYRAQDITVEFPSSIASSCSRPLLGGRMLISLEEGGPSSGQGLIRRAIGGPSFKLRQSSNLSLVSLRRVRKRSVICLAHWPAEHPRDPAALTVLYRRVWPPSQRCRSTAPHGQDTARETQRRWIHPALLRDPQPRKPSMPLISAASLARADCNHRRLPQLLRRAALPPDDALPKRNTYPRSLVTRARPSETISTPPLVPSSRLRTPARRFLWRATALP</sequence>
<accession>A0ABQ8GPK4</accession>
<name>A0ABQ8GPK4_9PEZI</name>
<evidence type="ECO:0000313" key="3">
    <source>
        <dbReference type="Proteomes" id="UP000774617"/>
    </source>
</evidence>
<dbReference type="Proteomes" id="UP000774617">
    <property type="component" value="Unassembled WGS sequence"/>
</dbReference>
<evidence type="ECO:0000256" key="1">
    <source>
        <dbReference type="SAM" id="MobiDB-lite"/>
    </source>
</evidence>
<comment type="caution">
    <text evidence="2">The sequence shown here is derived from an EMBL/GenBank/DDBJ whole genome shotgun (WGS) entry which is preliminary data.</text>
</comment>
<protein>
    <submittedName>
        <fullName evidence="2">Uncharacterized protein</fullName>
    </submittedName>
</protein>
<feature type="region of interest" description="Disordered" evidence="1">
    <location>
        <begin position="27"/>
        <end position="48"/>
    </location>
</feature>